<evidence type="ECO:0000313" key="1">
    <source>
        <dbReference type="EMBL" id="KAF2465773.1"/>
    </source>
</evidence>
<name>A0ACB6QGT4_9PLEO</name>
<sequence>MTKNWDEVHEIIRKLYVIEGRPLSEVRKVLQADHGFYAHERSFRIKLSDWHFTRASRRSTNSRPSTAGSPSRTLTNWSDCLRTAIEHNRSYELNMILEGTSSRPMLLDDGMPPIHYAATCGSSQLVFQALLDHRADINELYFHDGQKRSVLQAILLKRLKTLRSSRVCKNIHRSASYLISRGAKLHPGGTGERPAFDMLIDPWRTDPEWYLTGKEDEWSCLGSFLSNGAIIQTPFQSRRCLLQNAQTFQHVVLCHTDNDTARFIINHATVFHEGNGSSLLSELVKGCQNLHSPNSGLAPELLQALLDKGADPNALDDAGRTPLMNLLRREAPIQPEILLENLARLVKSGADPFKACSSGETPIMCLRNHNIAGALGLEIADILLTGLDGTHLSWTASYFPITNEWEKYLGNTPFWDAVHENLPENIANGFAKAALSVSTWLYLEKYFPAAESPDQTWEILEVLKLREAEQFLHYEISEKSVMKLMGNLMIRMERDAMVDLKYGMISGQLQQNPLQPLPSAFTGGVFQDSDMTYMCPICPAIPGVYLENWQLKDHYEQHDHPFVCGQRHCEKRFKSQEELDDHDVTHHWHLCDYTLCGKRFKAQSELEQHKQELQHRFSWEDEAGLHKSRPKRNPSTTLRPLPYLKLSYPDGGLPWSPNHLSIGDFPEFPEAPGV</sequence>
<accession>A0ACB6QGT4</accession>
<protein>
    <submittedName>
        <fullName evidence="1">Uncharacterized protein</fullName>
    </submittedName>
</protein>
<keyword evidence="2" id="KW-1185">Reference proteome</keyword>
<organism evidence="1 2">
    <name type="scientific">Lindgomyces ingoldianus</name>
    <dbReference type="NCBI Taxonomy" id="673940"/>
    <lineage>
        <taxon>Eukaryota</taxon>
        <taxon>Fungi</taxon>
        <taxon>Dikarya</taxon>
        <taxon>Ascomycota</taxon>
        <taxon>Pezizomycotina</taxon>
        <taxon>Dothideomycetes</taxon>
        <taxon>Pleosporomycetidae</taxon>
        <taxon>Pleosporales</taxon>
        <taxon>Lindgomycetaceae</taxon>
        <taxon>Lindgomyces</taxon>
    </lineage>
</organism>
<gene>
    <name evidence="1" type="ORF">BDR25DRAFT_82927</name>
</gene>
<comment type="caution">
    <text evidence="1">The sequence shown here is derived from an EMBL/GenBank/DDBJ whole genome shotgun (WGS) entry which is preliminary data.</text>
</comment>
<reference evidence="1" key="1">
    <citation type="journal article" date="2020" name="Stud. Mycol.">
        <title>101 Dothideomycetes genomes: a test case for predicting lifestyles and emergence of pathogens.</title>
        <authorList>
            <person name="Haridas S."/>
            <person name="Albert R."/>
            <person name="Binder M."/>
            <person name="Bloem J."/>
            <person name="Labutti K."/>
            <person name="Salamov A."/>
            <person name="Andreopoulos B."/>
            <person name="Baker S."/>
            <person name="Barry K."/>
            <person name="Bills G."/>
            <person name="Bluhm B."/>
            <person name="Cannon C."/>
            <person name="Castanera R."/>
            <person name="Culley D."/>
            <person name="Daum C."/>
            <person name="Ezra D."/>
            <person name="Gonzalez J."/>
            <person name="Henrissat B."/>
            <person name="Kuo A."/>
            <person name="Liang C."/>
            <person name="Lipzen A."/>
            <person name="Lutzoni F."/>
            <person name="Magnuson J."/>
            <person name="Mondo S."/>
            <person name="Nolan M."/>
            <person name="Ohm R."/>
            <person name="Pangilinan J."/>
            <person name="Park H.-J."/>
            <person name="Ramirez L."/>
            <person name="Alfaro M."/>
            <person name="Sun H."/>
            <person name="Tritt A."/>
            <person name="Yoshinaga Y."/>
            <person name="Zwiers L.-H."/>
            <person name="Turgeon B."/>
            <person name="Goodwin S."/>
            <person name="Spatafora J."/>
            <person name="Crous P."/>
            <person name="Grigoriev I."/>
        </authorList>
    </citation>
    <scope>NUCLEOTIDE SEQUENCE</scope>
    <source>
        <strain evidence="1">ATCC 200398</strain>
    </source>
</reference>
<dbReference type="EMBL" id="MU003528">
    <property type="protein sequence ID" value="KAF2465773.1"/>
    <property type="molecule type" value="Genomic_DNA"/>
</dbReference>
<proteinExistence type="predicted"/>
<evidence type="ECO:0000313" key="2">
    <source>
        <dbReference type="Proteomes" id="UP000799755"/>
    </source>
</evidence>
<dbReference type="Proteomes" id="UP000799755">
    <property type="component" value="Unassembled WGS sequence"/>
</dbReference>